<dbReference type="Gene3D" id="3.30.1440.10">
    <property type="match status" value="1"/>
</dbReference>
<keyword evidence="5 6" id="KW-0687">Ribonucleoprotein</keyword>
<feature type="domain" description="Large ribosomal subunit protein uL5 N-terminal" evidence="8">
    <location>
        <begin position="33"/>
        <end position="89"/>
    </location>
</feature>
<evidence type="ECO:0000256" key="5">
    <source>
        <dbReference type="ARBA" id="ARBA00023274"/>
    </source>
</evidence>
<dbReference type="NCBIfam" id="NF000585">
    <property type="entry name" value="PRK00010.1"/>
    <property type="match status" value="1"/>
</dbReference>
<dbReference type="Proteomes" id="UP001589943">
    <property type="component" value="Unassembled WGS sequence"/>
</dbReference>
<dbReference type="InterPro" id="IPR002132">
    <property type="entry name" value="Ribosomal_uL5"/>
</dbReference>
<evidence type="ECO:0000256" key="3">
    <source>
        <dbReference type="ARBA" id="ARBA00022884"/>
    </source>
</evidence>
<gene>
    <name evidence="6 10" type="primary">rplE</name>
    <name evidence="10" type="ORF">ACFFF7_00695</name>
</gene>
<dbReference type="HAMAP" id="MF_01333_B">
    <property type="entry name" value="Ribosomal_uL5_B"/>
    <property type="match status" value="1"/>
</dbReference>
<keyword evidence="4 6" id="KW-0689">Ribosomal protein</keyword>
<keyword evidence="6" id="KW-0820">tRNA-binding</keyword>
<dbReference type="GO" id="GO:0005840">
    <property type="term" value="C:ribosome"/>
    <property type="evidence" value="ECO:0007669"/>
    <property type="project" value="UniProtKB-KW"/>
</dbReference>
<keyword evidence="2 6" id="KW-0699">rRNA-binding</keyword>
<dbReference type="EMBL" id="JBHLTL010000001">
    <property type="protein sequence ID" value="MFC0587924.1"/>
    <property type="molecule type" value="Genomic_DNA"/>
</dbReference>
<reference evidence="10 11" key="1">
    <citation type="submission" date="2024-09" db="EMBL/GenBank/DDBJ databases">
        <authorList>
            <person name="Sun Q."/>
            <person name="Mori K."/>
        </authorList>
    </citation>
    <scope>NUCLEOTIDE SEQUENCE [LARGE SCALE GENOMIC DNA]</scope>
    <source>
        <strain evidence="10 11">NCAIM B.02537</strain>
    </source>
</reference>
<evidence type="ECO:0000259" key="9">
    <source>
        <dbReference type="Pfam" id="PF00673"/>
    </source>
</evidence>
<dbReference type="InterPro" id="IPR022803">
    <property type="entry name" value="Ribosomal_uL5_dom_sf"/>
</dbReference>
<dbReference type="Pfam" id="PF00673">
    <property type="entry name" value="Ribosomal_L5_C"/>
    <property type="match status" value="1"/>
</dbReference>
<comment type="subunit">
    <text evidence="6">Part of the 50S ribosomal subunit; part of the 5S rRNA/L5/L18/L25 subcomplex. Contacts the 5S rRNA and the P site tRNA. Forms a bridge to the 30S subunit in the 70S ribosome.</text>
</comment>
<dbReference type="SUPFAM" id="SSF55282">
    <property type="entry name" value="RL5-like"/>
    <property type="match status" value="1"/>
</dbReference>
<evidence type="ECO:0000313" key="11">
    <source>
        <dbReference type="Proteomes" id="UP001589943"/>
    </source>
</evidence>
<dbReference type="PIRSF" id="PIRSF002161">
    <property type="entry name" value="Ribosomal_L5"/>
    <property type="match status" value="1"/>
</dbReference>
<comment type="caution">
    <text evidence="10">The sequence shown here is derived from an EMBL/GenBank/DDBJ whole genome shotgun (WGS) entry which is preliminary data.</text>
</comment>
<evidence type="ECO:0000256" key="4">
    <source>
        <dbReference type="ARBA" id="ARBA00022980"/>
    </source>
</evidence>
<keyword evidence="11" id="KW-1185">Reference proteome</keyword>
<dbReference type="InterPro" id="IPR031309">
    <property type="entry name" value="Ribosomal_uL5_C"/>
</dbReference>
<proteinExistence type="inferred from homology"/>
<evidence type="ECO:0000256" key="1">
    <source>
        <dbReference type="ARBA" id="ARBA00008553"/>
    </source>
</evidence>
<evidence type="ECO:0000256" key="6">
    <source>
        <dbReference type="HAMAP-Rule" id="MF_01333"/>
    </source>
</evidence>
<dbReference type="InterPro" id="IPR020929">
    <property type="entry name" value="Ribosomal_uL5_CS"/>
</dbReference>
<comment type="similarity">
    <text evidence="1 6 7">Belongs to the universal ribosomal protein uL5 family.</text>
</comment>
<evidence type="ECO:0000313" key="10">
    <source>
        <dbReference type="EMBL" id="MFC0587924.1"/>
    </source>
</evidence>
<comment type="function">
    <text evidence="6">This is 1 of the proteins that bind and probably mediate the attachment of the 5S RNA into the large ribosomal subunit, where it forms part of the central protuberance. In the 70S ribosome it contacts protein S13 of the 30S subunit (bridge B1b), connecting the 2 subunits; this bridge is implicated in subunit movement. Contacts the P site tRNA; the 5S rRNA and some of its associated proteins might help stabilize positioning of ribosome-bound tRNAs.</text>
</comment>
<dbReference type="PANTHER" id="PTHR11994">
    <property type="entry name" value="60S RIBOSOMAL PROTEIN L11-RELATED"/>
    <property type="match status" value="1"/>
</dbReference>
<dbReference type="InterPro" id="IPR020930">
    <property type="entry name" value="Ribosomal_uL5_bac-type"/>
</dbReference>
<dbReference type="InterPro" id="IPR031310">
    <property type="entry name" value="Ribosomal_uL5_N"/>
</dbReference>
<dbReference type="RefSeq" id="WP_379479446.1">
    <property type="nucleotide sequence ID" value="NZ_JBHLTL010000001.1"/>
</dbReference>
<name>A0ABV6PDM2_9SPHN</name>
<protein>
    <recommendedName>
        <fullName evidence="6">Large ribosomal subunit protein uL5</fullName>
    </recommendedName>
</protein>
<evidence type="ECO:0000259" key="8">
    <source>
        <dbReference type="Pfam" id="PF00281"/>
    </source>
</evidence>
<dbReference type="PROSITE" id="PS00358">
    <property type="entry name" value="RIBOSOMAL_L5"/>
    <property type="match status" value="1"/>
</dbReference>
<evidence type="ECO:0000256" key="7">
    <source>
        <dbReference type="RuleBase" id="RU003930"/>
    </source>
</evidence>
<sequence>MAKQDTAKYTPRLRAKYDAEIAKAMTEKFGYKNALEVPKIEKITINMGVGEGSQDKKKVTTAAAEMELIAGQKPVITKAKKSIAQFKLREGMPIGCKVTLRRERMYEFLDRLITVAMPRIRDFRGLNPKSFDGRGNYAMGLKEQIIFPEISYDQIEKVRGMDIIVTTTAKTDDEARELLRLFGFPFPLDAAAQQQAA</sequence>
<evidence type="ECO:0000256" key="2">
    <source>
        <dbReference type="ARBA" id="ARBA00022730"/>
    </source>
</evidence>
<accession>A0ABV6PDM2</accession>
<keyword evidence="3 6" id="KW-0694">RNA-binding</keyword>
<dbReference type="Pfam" id="PF00281">
    <property type="entry name" value="Ribosomal_L5"/>
    <property type="match status" value="1"/>
</dbReference>
<feature type="domain" description="Large ribosomal subunit protein uL5 C-terminal" evidence="9">
    <location>
        <begin position="93"/>
        <end position="186"/>
    </location>
</feature>
<organism evidence="10 11">
    <name type="scientific">Novosphingobium aquiterrae</name>
    <dbReference type="NCBI Taxonomy" id="624388"/>
    <lineage>
        <taxon>Bacteria</taxon>
        <taxon>Pseudomonadati</taxon>
        <taxon>Pseudomonadota</taxon>
        <taxon>Alphaproteobacteria</taxon>
        <taxon>Sphingomonadales</taxon>
        <taxon>Sphingomonadaceae</taxon>
        <taxon>Novosphingobium</taxon>
    </lineage>
</organism>